<evidence type="ECO:0000313" key="2">
    <source>
        <dbReference type="EMBL" id="CAG7824823.1"/>
    </source>
</evidence>
<reference evidence="2" key="1">
    <citation type="submission" date="2021-06" db="EMBL/GenBank/DDBJ databases">
        <authorList>
            <person name="Hodson N. C."/>
            <person name="Mongue J. A."/>
            <person name="Jaron S. K."/>
        </authorList>
    </citation>
    <scope>NUCLEOTIDE SEQUENCE</scope>
</reference>
<evidence type="ECO:0000256" key="1">
    <source>
        <dbReference type="SAM" id="MobiDB-lite"/>
    </source>
</evidence>
<feature type="compositionally biased region" description="Basic and acidic residues" evidence="1">
    <location>
        <begin position="16"/>
        <end position="25"/>
    </location>
</feature>
<sequence length="95" mass="10662">MAGAVRQQPAIPTAVTDREKKDLRNSHSTTHKNSARYLHVVYITQDYADWKSGMLYHPLKPMLSNMVPGSLPPDTQPPTVETMENSHVIADVHQL</sequence>
<comment type="caution">
    <text evidence="2">The sequence shown here is derived from an EMBL/GenBank/DDBJ whole genome shotgun (WGS) entry which is preliminary data.</text>
</comment>
<protein>
    <submittedName>
        <fullName evidence="2">Uncharacterized protein</fullName>
    </submittedName>
</protein>
<proteinExistence type="predicted"/>
<evidence type="ECO:0000313" key="3">
    <source>
        <dbReference type="Proteomes" id="UP000708208"/>
    </source>
</evidence>
<accession>A0A8J2L4C5</accession>
<dbReference type="AlphaFoldDB" id="A0A8J2L4C5"/>
<keyword evidence="3" id="KW-1185">Reference proteome</keyword>
<gene>
    <name evidence="2" type="ORF">AFUS01_LOCUS34960</name>
</gene>
<organism evidence="2 3">
    <name type="scientific">Allacma fusca</name>
    <dbReference type="NCBI Taxonomy" id="39272"/>
    <lineage>
        <taxon>Eukaryota</taxon>
        <taxon>Metazoa</taxon>
        <taxon>Ecdysozoa</taxon>
        <taxon>Arthropoda</taxon>
        <taxon>Hexapoda</taxon>
        <taxon>Collembola</taxon>
        <taxon>Symphypleona</taxon>
        <taxon>Sminthuridae</taxon>
        <taxon>Allacma</taxon>
    </lineage>
</organism>
<feature type="region of interest" description="Disordered" evidence="1">
    <location>
        <begin position="1"/>
        <end position="31"/>
    </location>
</feature>
<dbReference type="EMBL" id="CAJVCH010534141">
    <property type="protein sequence ID" value="CAG7824823.1"/>
    <property type="molecule type" value="Genomic_DNA"/>
</dbReference>
<dbReference type="Proteomes" id="UP000708208">
    <property type="component" value="Unassembled WGS sequence"/>
</dbReference>
<name>A0A8J2L4C5_9HEXA</name>